<evidence type="ECO:0000256" key="1">
    <source>
        <dbReference type="SAM" id="MobiDB-lite"/>
    </source>
</evidence>
<dbReference type="Gene3D" id="1.10.10.1070">
    <property type="entry name" value="Zinc finger, BED domain-containing"/>
    <property type="match status" value="1"/>
</dbReference>
<reference evidence="3" key="1">
    <citation type="submission" date="2021-07" db="EMBL/GenBank/DDBJ databases">
        <authorList>
            <person name="Catto M.A."/>
            <person name="Jacobson A."/>
            <person name="Kennedy G."/>
            <person name="Labadie P."/>
            <person name="Hunt B.G."/>
            <person name="Srinivasan R."/>
        </authorList>
    </citation>
    <scope>NUCLEOTIDE SEQUENCE</scope>
    <source>
        <strain evidence="3">PL_HMW_Pooled</strain>
        <tissue evidence="3">Head</tissue>
    </source>
</reference>
<reference evidence="3" key="2">
    <citation type="journal article" date="2023" name="BMC Genomics">
        <title>Pest status, molecular evolution, and epigenetic factors derived from the genome assembly of Frankliniella fusca, a thysanopteran phytovirus vector.</title>
        <authorList>
            <person name="Catto M.A."/>
            <person name="Labadie P.E."/>
            <person name="Jacobson A.L."/>
            <person name="Kennedy G.G."/>
            <person name="Srinivasan R."/>
            <person name="Hunt B.G."/>
        </authorList>
    </citation>
    <scope>NUCLEOTIDE SEQUENCE</scope>
    <source>
        <strain evidence="3">PL_HMW_Pooled</strain>
    </source>
</reference>
<proteinExistence type="predicted"/>
<evidence type="ECO:0000313" key="3">
    <source>
        <dbReference type="EMBL" id="KAK3910212.1"/>
    </source>
</evidence>
<dbReference type="InterPro" id="IPR018473">
    <property type="entry name" value="Hermes_transposase_DNA-db"/>
</dbReference>
<dbReference type="PANTHER" id="PTHR46169:SF17">
    <property type="entry name" value="HAT C-TERMINAL DIMERISATION DOMAIN-CONTAINING PROTEIN"/>
    <property type="match status" value="1"/>
</dbReference>
<comment type="caution">
    <text evidence="3">The sequence shown here is derived from an EMBL/GenBank/DDBJ whole genome shotgun (WGS) entry which is preliminary data.</text>
</comment>
<dbReference type="Pfam" id="PF10683">
    <property type="entry name" value="DBD_Tnp_Hermes"/>
    <property type="match status" value="1"/>
</dbReference>
<organism evidence="3 4">
    <name type="scientific">Frankliniella fusca</name>
    <dbReference type="NCBI Taxonomy" id="407009"/>
    <lineage>
        <taxon>Eukaryota</taxon>
        <taxon>Metazoa</taxon>
        <taxon>Ecdysozoa</taxon>
        <taxon>Arthropoda</taxon>
        <taxon>Hexapoda</taxon>
        <taxon>Insecta</taxon>
        <taxon>Pterygota</taxon>
        <taxon>Neoptera</taxon>
        <taxon>Paraneoptera</taxon>
        <taxon>Thysanoptera</taxon>
        <taxon>Terebrantia</taxon>
        <taxon>Thripoidea</taxon>
        <taxon>Thripidae</taxon>
        <taxon>Frankliniella</taxon>
    </lineage>
</organism>
<gene>
    <name evidence="3" type="ORF">KUF71_004086</name>
</gene>
<dbReference type="GO" id="GO:0006357">
    <property type="term" value="P:regulation of transcription by RNA polymerase II"/>
    <property type="evidence" value="ECO:0007669"/>
    <property type="project" value="TreeGrafter"/>
</dbReference>
<feature type="region of interest" description="Disordered" evidence="1">
    <location>
        <begin position="538"/>
        <end position="568"/>
    </location>
</feature>
<evidence type="ECO:0000259" key="2">
    <source>
        <dbReference type="Pfam" id="PF10683"/>
    </source>
</evidence>
<dbReference type="SUPFAM" id="SSF53098">
    <property type="entry name" value="Ribonuclease H-like"/>
    <property type="match status" value="1"/>
</dbReference>
<dbReference type="InterPro" id="IPR012337">
    <property type="entry name" value="RNaseH-like_sf"/>
</dbReference>
<name>A0AAE1GVX4_9NEOP</name>
<evidence type="ECO:0000313" key="4">
    <source>
        <dbReference type="Proteomes" id="UP001219518"/>
    </source>
</evidence>
<dbReference type="EMBL" id="JAHWGI010000148">
    <property type="protein sequence ID" value="KAK3910212.1"/>
    <property type="molecule type" value="Genomic_DNA"/>
</dbReference>
<dbReference type="Proteomes" id="UP001219518">
    <property type="component" value="Unassembled WGS sequence"/>
</dbReference>
<dbReference type="SUPFAM" id="SSF140996">
    <property type="entry name" value="Hermes dimerisation domain"/>
    <property type="match status" value="1"/>
</dbReference>
<dbReference type="PANTHER" id="PTHR46169">
    <property type="entry name" value="DNA REPLICATION-RELATED ELEMENT FACTOR, ISOFORM A"/>
    <property type="match status" value="1"/>
</dbReference>
<dbReference type="InterPro" id="IPR052717">
    <property type="entry name" value="Vacuolar_transposase_reg"/>
</dbReference>
<protein>
    <submittedName>
        <fullName evidence="3">Transposable element Hobo transposase</fullName>
    </submittedName>
</protein>
<keyword evidence="4" id="KW-1185">Reference proteome</keyword>
<sequence length="630" mass="71188">MTSTAYFRYFRRTNSLIRHECTVAVASTSNIGSSEITLLKAHHRAKKDALEVTAEFCAVDLRPVSIVEGEGFRALAQLLIFIGDKYGKVDINDLLIDPRTIRKKIQEIAESERAEVYPRIQASAAAKELAATLDLWSEDSSKESVMTLPFPKGQPKNAENLRAFITKIIAERGINEEQMANVCFVTDGEAALKNALNKWWREYCSAHAYNIVYQHVMTAAPKDFQGLPPQAEILAASVENIVSELRKLRNRKLGAKIIKEEKLVFPNTFTRFSCVTFVSDNFLKIRAVLQKAVCTEADELLRALHMGNLHALKEYMQNLEQAVGRDGHASGSAYPAVLKLSEVQEGDTDFVKELRTHLASNKNIFVLKVLQLKEACSSLVTWMKSTGHNSELTTTLKQQMELQAFFQRANEGKKLEDRNTRLEKIDKELLDQLVELFTPLKIASEQVQAKNATTAHLPLVAYYGLLCSYEDSPNCPDIINFMRSRMRSELKNVVKISKANKVAAFLDPSFRSFRRMLSEAEKTEVHGWVQNLLDDMEAEAPNQPDPDEPGADGAVTTAPSPPKKAKFDPYVAFRDEEMTTLSLGDELKVYLEEPLGEYDKGDPKPLAWWQRREKLRTRMQTLRQANKRPE</sequence>
<accession>A0AAE1GVX4</accession>
<feature type="domain" description="Hermes trasposase DNA-binding" evidence="2">
    <location>
        <begin position="43"/>
        <end position="100"/>
    </location>
</feature>
<dbReference type="GO" id="GO:0005634">
    <property type="term" value="C:nucleus"/>
    <property type="evidence" value="ECO:0007669"/>
    <property type="project" value="TreeGrafter"/>
</dbReference>
<dbReference type="AlphaFoldDB" id="A0AAE1GVX4"/>